<dbReference type="InterPro" id="IPR018357">
    <property type="entry name" value="Hexapep_transf_CS"/>
</dbReference>
<dbReference type="EMBL" id="RKLU01000004">
    <property type="protein sequence ID" value="TQQ79776.1"/>
    <property type="molecule type" value="Genomic_DNA"/>
</dbReference>
<dbReference type="CDD" id="cd04647">
    <property type="entry name" value="LbH_MAT_like"/>
    <property type="match status" value="1"/>
</dbReference>
<evidence type="ECO:0000256" key="2">
    <source>
        <dbReference type="SAM" id="MobiDB-lite"/>
    </source>
</evidence>
<dbReference type="PANTHER" id="PTHR43300">
    <property type="entry name" value="ACETYLTRANSFERASE"/>
    <property type="match status" value="1"/>
</dbReference>
<evidence type="ECO:0000313" key="4">
    <source>
        <dbReference type="Proteomes" id="UP000705823"/>
    </source>
</evidence>
<organism evidence="3 4">
    <name type="scientific">Halonotius terrestris</name>
    <dbReference type="NCBI Taxonomy" id="2487750"/>
    <lineage>
        <taxon>Archaea</taxon>
        <taxon>Methanobacteriati</taxon>
        <taxon>Methanobacteriota</taxon>
        <taxon>Stenosarchaea group</taxon>
        <taxon>Halobacteria</taxon>
        <taxon>Halobacteriales</taxon>
        <taxon>Haloferacaceae</taxon>
        <taxon>Halonotius</taxon>
    </lineage>
</organism>
<sequence>MRAVSRFLYCLPETGGVPPADSDDAERDTADTADGADDADRRHDRLQRHPTPGAHNSLWGWASIRSPLRVTITYLVVWLVRVSPSLRLKNWLLRRLGVTVGTGVSWGLEATPDVFWPELISVGDHAIIGYDATLLCHEFLQDEYRLGEVVVGERAMIGAGATVLPGVEIGDGAQVAANSLVTRDVPPGATVAGVPAEPVDRGGDGDSGDDAGDAGS</sequence>
<evidence type="ECO:0000313" key="3">
    <source>
        <dbReference type="EMBL" id="TQQ79776.1"/>
    </source>
</evidence>
<keyword evidence="1" id="KW-0808">Transferase</keyword>
<dbReference type="GO" id="GO:0016746">
    <property type="term" value="F:acyltransferase activity"/>
    <property type="evidence" value="ECO:0007669"/>
    <property type="project" value="UniProtKB-KW"/>
</dbReference>
<dbReference type="Proteomes" id="UP000705823">
    <property type="component" value="Unassembled WGS sequence"/>
</dbReference>
<dbReference type="InterPro" id="IPR001451">
    <property type="entry name" value="Hexapep"/>
</dbReference>
<dbReference type="InterPro" id="IPR050179">
    <property type="entry name" value="Trans_hexapeptide_repeat"/>
</dbReference>
<comment type="caution">
    <text evidence="3">The sequence shown here is derived from an EMBL/GenBank/DDBJ whole genome shotgun (WGS) entry which is preliminary data.</text>
</comment>
<name>A0A8J8TBU9_9EURY</name>
<dbReference type="OrthoDB" id="30669at2157"/>
<feature type="compositionally biased region" description="Acidic residues" evidence="2">
    <location>
        <begin position="206"/>
        <end position="216"/>
    </location>
</feature>
<reference evidence="3" key="1">
    <citation type="submission" date="2019-02" db="EMBL/GenBank/DDBJ databases">
        <title>Halonotius sp. a new haloarchaeum isolated from saline soil.</title>
        <authorList>
            <person name="Duran-Viseras A."/>
            <person name="Sanchez-Porro C."/>
            <person name="Ventosa A."/>
        </authorList>
    </citation>
    <scope>NUCLEOTIDE SEQUENCE</scope>
    <source>
        <strain evidence="3">F15B</strain>
    </source>
</reference>
<dbReference type="InterPro" id="IPR011004">
    <property type="entry name" value="Trimer_LpxA-like_sf"/>
</dbReference>
<dbReference type="AlphaFoldDB" id="A0A8J8TBU9"/>
<accession>A0A8J8TBU9</accession>
<feature type="region of interest" description="Disordered" evidence="2">
    <location>
        <begin position="187"/>
        <end position="216"/>
    </location>
</feature>
<gene>
    <name evidence="3" type="ORF">EGH24_09755</name>
</gene>
<dbReference type="Pfam" id="PF00132">
    <property type="entry name" value="Hexapep"/>
    <property type="match status" value="1"/>
</dbReference>
<keyword evidence="3" id="KW-0012">Acyltransferase</keyword>
<dbReference type="SUPFAM" id="SSF51161">
    <property type="entry name" value="Trimeric LpxA-like enzymes"/>
    <property type="match status" value="1"/>
</dbReference>
<keyword evidence="4" id="KW-1185">Reference proteome</keyword>
<evidence type="ECO:0000256" key="1">
    <source>
        <dbReference type="ARBA" id="ARBA00022679"/>
    </source>
</evidence>
<dbReference type="Gene3D" id="2.160.10.10">
    <property type="entry name" value="Hexapeptide repeat proteins"/>
    <property type="match status" value="1"/>
</dbReference>
<proteinExistence type="predicted"/>
<dbReference type="PANTHER" id="PTHR43300:SF11">
    <property type="entry name" value="ACETYLTRANSFERASE RV3034C-RELATED"/>
    <property type="match status" value="1"/>
</dbReference>
<feature type="region of interest" description="Disordered" evidence="2">
    <location>
        <begin position="15"/>
        <end position="51"/>
    </location>
</feature>
<protein>
    <submittedName>
        <fullName evidence="3">Acyltransferase</fullName>
    </submittedName>
</protein>
<dbReference type="PROSITE" id="PS00101">
    <property type="entry name" value="HEXAPEP_TRANSFERASES"/>
    <property type="match status" value="1"/>
</dbReference>